<protein>
    <recommendedName>
        <fullName evidence="4">Hexosyltransferase</fullName>
        <ecNumber evidence="4">2.4.1.-</ecNumber>
    </recommendedName>
</protein>
<comment type="similarity">
    <text evidence="2 4">Belongs to the glycosyltransferase 8 family.</text>
</comment>
<name>A0A0E0BKT6_9ORYZ</name>
<comment type="pathway">
    <text evidence="1 4">Glycan metabolism; pectin biosynthesis.</text>
</comment>
<dbReference type="Gramene" id="OGLUM11G18050.2">
    <property type="protein sequence ID" value="OGLUM11G18050.2"/>
    <property type="gene ID" value="OGLUM11G18050"/>
</dbReference>
<proteinExistence type="inferred from homology"/>
<keyword evidence="3 4" id="KW-0808">Transferase</keyword>
<comment type="subcellular location">
    <subcellularLocation>
        <location evidence="4">Golgi apparatus membrane</location>
        <topology evidence="4">Single-pass type II membrane protein</topology>
    </subcellularLocation>
</comment>
<dbReference type="PANTHER" id="PTHR32116:SF0">
    <property type="entry name" value="GALACTURONOSYLTRANSFERASE 6-RELATED"/>
    <property type="match status" value="1"/>
</dbReference>
<evidence type="ECO:0000256" key="5">
    <source>
        <dbReference type="SAM" id="MobiDB-lite"/>
    </source>
</evidence>
<sequence>MRVGGGGGGGGGGGREREAALLLVLIAAACGFVVVLLNLPDGRALPGGVPGAVGEHTGGTHVSVKERRMVEIVRQRQDVAAQELEGQTDENAAEADERISRSPPGTKEKLWMMQDQLIMAKAYLQFASLHGSAHLVRELKLRIKEIERVISHFSSSSRVPTSALQKIRAMEMTLSKAQRAYPHCSHMTAKLRAMTHQSEELVRAHRSETSFLEQVAVRTLPKGHHCLAMRLTSEYFLLDPKEREFPQRYTMQMGDLYHHAIFSDNVLASAVVVNSTISASKDPKRIMFHIVTDALNFPAMMMWFLTNPPNPATIQIKSLDHLKWLPADFSFRFKQKGIRDPRYTSALNHLRFYLPEVFPSLNKLVLLDHDVVVQRDLSGLWQIDLNGKVNGAVETCTSGDGYHRLENLVNFSDPSIINKFDAKACIHAFGMNIFDLKEWRRQGLTTAYNKWFQAGKRRRLWKAGSLPLGQIVFYNQTVPLDHRWHVLGLGHDRSIGRDAIERAAVIHYSGKLKPWLEISIPKYRDYWNNFLDYDNPYLQQCNIHIVSSRNGQAFLSSAVLALTHVLQIHNHPS</sequence>
<dbReference type="GO" id="GO:0045489">
    <property type="term" value="P:pectin biosynthetic process"/>
    <property type="evidence" value="ECO:0007669"/>
    <property type="project" value="UniProtKB-UniPathway"/>
</dbReference>
<dbReference type="SUPFAM" id="SSF53448">
    <property type="entry name" value="Nucleotide-diphospho-sugar transferases"/>
    <property type="match status" value="1"/>
</dbReference>
<dbReference type="GO" id="GO:0000139">
    <property type="term" value="C:Golgi membrane"/>
    <property type="evidence" value="ECO:0007669"/>
    <property type="project" value="UniProtKB-SubCell"/>
</dbReference>
<evidence type="ECO:0000313" key="6">
    <source>
        <dbReference type="EnsemblPlants" id="OGLUM11G18050.2"/>
    </source>
</evidence>
<feature type="compositionally biased region" description="Basic and acidic residues" evidence="5">
    <location>
        <begin position="95"/>
        <end position="106"/>
    </location>
</feature>
<dbReference type="AlphaFoldDB" id="A0A0E0BKT6"/>
<feature type="transmembrane region" description="Helical" evidence="4">
    <location>
        <begin position="20"/>
        <end position="39"/>
    </location>
</feature>
<dbReference type="UniPathway" id="UPA00845"/>
<keyword evidence="7" id="KW-1185">Reference proteome</keyword>
<dbReference type="Gene3D" id="3.90.550.10">
    <property type="entry name" value="Spore Coat Polysaccharide Biosynthesis Protein SpsA, Chain A"/>
    <property type="match status" value="1"/>
</dbReference>
<keyword evidence="4" id="KW-0333">Golgi apparatus</keyword>
<reference evidence="6" key="2">
    <citation type="submission" date="2018-05" db="EMBL/GenBank/DDBJ databases">
        <title>OgluRS3 (Oryza glumaepatula Reference Sequence Version 3).</title>
        <authorList>
            <person name="Zhang J."/>
            <person name="Kudrna D."/>
            <person name="Lee S."/>
            <person name="Talag J."/>
            <person name="Welchert J."/>
            <person name="Wing R.A."/>
        </authorList>
    </citation>
    <scope>NUCLEOTIDE SEQUENCE [LARGE SCALE GENOMIC DNA]</scope>
</reference>
<reference evidence="6" key="1">
    <citation type="submission" date="2015-04" db="UniProtKB">
        <authorList>
            <consortium name="EnsemblPlants"/>
        </authorList>
    </citation>
    <scope>IDENTIFICATION</scope>
</reference>
<feature type="region of interest" description="Disordered" evidence="5">
    <location>
        <begin position="80"/>
        <end position="106"/>
    </location>
</feature>
<dbReference type="PANTHER" id="PTHR32116">
    <property type="entry name" value="GALACTURONOSYLTRANSFERASE 4-RELATED"/>
    <property type="match status" value="1"/>
</dbReference>
<dbReference type="eggNOG" id="ENOG502QT8Z">
    <property type="taxonomic scope" value="Eukaryota"/>
</dbReference>
<keyword evidence="4" id="KW-0812">Transmembrane</keyword>
<evidence type="ECO:0000256" key="4">
    <source>
        <dbReference type="RuleBase" id="RU362027"/>
    </source>
</evidence>
<dbReference type="PROSITE" id="PS51257">
    <property type="entry name" value="PROKAR_LIPOPROTEIN"/>
    <property type="match status" value="1"/>
</dbReference>
<evidence type="ECO:0000256" key="1">
    <source>
        <dbReference type="ARBA" id="ARBA00004877"/>
    </source>
</evidence>
<organism evidence="6">
    <name type="scientific">Oryza glumipatula</name>
    <dbReference type="NCBI Taxonomy" id="40148"/>
    <lineage>
        <taxon>Eukaryota</taxon>
        <taxon>Viridiplantae</taxon>
        <taxon>Streptophyta</taxon>
        <taxon>Embryophyta</taxon>
        <taxon>Tracheophyta</taxon>
        <taxon>Spermatophyta</taxon>
        <taxon>Magnoliopsida</taxon>
        <taxon>Liliopsida</taxon>
        <taxon>Poales</taxon>
        <taxon>Poaceae</taxon>
        <taxon>BOP clade</taxon>
        <taxon>Oryzoideae</taxon>
        <taxon>Oryzeae</taxon>
        <taxon>Oryzinae</taxon>
        <taxon>Oryza</taxon>
    </lineage>
</organism>
<dbReference type="GO" id="GO:0071555">
    <property type="term" value="P:cell wall organization"/>
    <property type="evidence" value="ECO:0007669"/>
    <property type="project" value="UniProtKB-KW"/>
</dbReference>
<dbReference type="STRING" id="40148.A0A0E0BKT6"/>
<accession>A0A0E0BKT6</accession>
<keyword evidence="4" id="KW-1133">Transmembrane helix</keyword>
<dbReference type="Proteomes" id="UP000026961">
    <property type="component" value="Chromosome 11"/>
</dbReference>
<dbReference type="Pfam" id="PF25557">
    <property type="entry name" value="GAUT_1"/>
    <property type="match status" value="1"/>
</dbReference>
<keyword evidence="3 4" id="KW-0328">Glycosyltransferase</keyword>
<evidence type="ECO:0000313" key="7">
    <source>
        <dbReference type="Proteomes" id="UP000026961"/>
    </source>
</evidence>
<evidence type="ECO:0000256" key="2">
    <source>
        <dbReference type="ARBA" id="ARBA00006351"/>
    </source>
</evidence>
<dbReference type="CDD" id="cd06429">
    <property type="entry name" value="GT8_like_1"/>
    <property type="match status" value="1"/>
</dbReference>
<dbReference type="Pfam" id="PF01501">
    <property type="entry name" value="Glyco_transf_8"/>
    <property type="match status" value="1"/>
</dbReference>
<dbReference type="InterPro" id="IPR002495">
    <property type="entry name" value="Glyco_trans_8"/>
</dbReference>
<keyword evidence="4" id="KW-0961">Cell wall biogenesis/degradation</keyword>
<keyword evidence="4" id="KW-0472">Membrane</keyword>
<dbReference type="GO" id="GO:0047262">
    <property type="term" value="F:polygalacturonate 4-alpha-galacturonosyltransferase activity"/>
    <property type="evidence" value="ECO:0007669"/>
    <property type="project" value="InterPro"/>
</dbReference>
<evidence type="ECO:0000256" key="3">
    <source>
        <dbReference type="ARBA" id="ARBA00022676"/>
    </source>
</evidence>
<dbReference type="EnsemblPlants" id="OGLUM11G18050.2">
    <property type="protein sequence ID" value="OGLUM11G18050.2"/>
    <property type="gene ID" value="OGLUM11G18050"/>
</dbReference>
<dbReference type="InterPro" id="IPR029993">
    <property type="entry name" value="GAUT"/>
</dbReference>
<dbReference type="EC" id="2.4.1.-" evidence="4"/>
<dbReference type="InterPro" id="IPR029044">
    <property type="entry name" value="Nucleotide-diphossugar_trans"/>
</dbReference>